<dbReference type="Pfam" id="PF13522">
    <property type="entry name" value="GATase_6"/>
    <property type="match status" value="1"/>
</dbReference>
<dbReference type="InterPro" id="IPR029055">
    <property type="entry name" value="Ntn_hydrolases_N"/>
</dbReference>
<protein>
    <recommendedName>
        <fullName evidence="1">Glutamine amidotransferase type-2 domain-containing protein</fullName>
    </recommendedName>
</protein>
<organism evidence="2">
    <name type="scientific">marine metagenome</name>
    <dbReference type="NCBI Taxonomy" id="408172"/>
    <lineage>
        <taxon>unclassified sequences</taxon>
        <taxon>metagenomes</taxon>
        <taxon>ecological metagenomes</taxon>
    </lineage>
</organism>
<feature type="domain" description="Glutamine amidotransferase type-2" evidence="1">
    <location>
        <begin position="2"/>
        <end position="78"/>
    </location>
</feature>
<sequence length="78" mass="8377">MCGIVGVVDSRPDSTVDPAVITRMLKSIVHRGPDEAGTYDGGRVGLGTRRLKIIDLQGGHQPMSNEDNTVWVAFNGEI</sequence>
<feature type="non-terminal residue" evidence="2">
    <location>
        <position position="78"/>
    </location>
</feature>
<dbReference type="GO" id="GO:0005829">
    <property type="term" value="C:cytosol"/>
    <property type="evidence" value="ECO:0007669"/>
    <property type="project" value="TreeGrafter"/>
</dbReference>
<evidence type="ECO:0000313" key="2">
    <source>
        <dbReference type="EMBL" id="SVC69638.1"/>
    </source>
</evidence>
<dbReference type="PANTHER" id="PTHR43284">
    <property type="entry name" value="ASPARAGINE SYNTHETASE (GLUTAMINE-HYDROLYZING)"/>
    <property type="match status" value="1"/>
</dbReference>
<name>A0A382PA81_9ZZZZ</name>
<proteinExistence type="predicted"/>
<dbReference type="PANTHER" id="PTHR43284:SF1">
    <property type="entry name" value="ASPARAGINE SYNTHETASE"/>
    <property type="match status" value="1"/>
</dbReference>
<dbReference type="InterPro" id="IPR017932">
    <property type="entry name" value="GATase_2_dom"/>
</dbReference>
<gene>
    <name evidence="2" type="ORF">METZ01_LOCUS322492</name>
</gene>
<dbReference type="InterPro" id="IPR051786">
    <property type="entry name" value="ASN_synthetase/amidase"/>
</dbReference>
<dbReference type="EMBL" id="UINC01105592">
    <property type="protein sequence ID" value="SVC69638.1"/>
    <property type="molecule type" value="Genomic_DNA"/>
</dbReference>
<dbReference type="PROSITE" id="PS51278">
    <property type="entry name" value="GATASE_TYPE_2"/>
    <property type="match status" value="1"/>
</dbReference>
<evidence type="ECO:0000259" key="1">
    <source>
        <dbReference type="PROSITE" id="PS51278"/>
    </source>
</evidence>
<accession>A0A382PA81</accession>
<dbReference type="Gene3D" id="3.60.20.10">
    <property type="entry name" value="Glutamine Phosphoribosylpyrophosphate, subunit 1, domain 1"/>
    <property type="match status" value="1"/>
</dbReference>
<dbReference type="SUPFAM" id="SSF56235">
    <property type="entry name" value="N-terminal nucleophile aminohydrolases (Ntn hydrolases)"/>
    <property type="match status" value="1"/>
</dbReference>
<dbReference type="AlphaFoldDB" id="A0A382PA81"/>
<reference evidence="2" key="1">
    <citation type="submission" date="2018-05" db="EMBL/GenBank/DDBJ databases">
        <authorList>
            <person name="Lanie J.A."/>
            <person name="Ng W.-L."/>
            <person name="Kazmierczak K.M."/>
            <person name="Andrzejewski T.M."/>
            <person name="Davidsen T.M."/>
            <person name="Wayne K.J."/>
            <person name="Tettelin H."/>
            <person name="Glass J.I."/>
            <person name="Rusch D."/>
            <person name="Podicherti R."/>
            <person name="Tsui H.-C.T."/>
            <person name="Winkler M.E."/>
        </authorList>
    </citation>
    <scope>NUCLEOTIDE SEQUENCE</scope>
</reference>